<keyword evidence="3" id="KW-0804">Transcription</keyword>
<keyword evidence="5" id="KW-0175">Coiled coil</keyword>
<dbReference type="SUPFAM" id="SSF47459">
    <property type="entry name" value="HLH, helix-loop-helix DNA-binding domain"/>
    <property type="match status" value="1"/>
</dbReference>
<evidence type="ECO:0000256" key="1">
    <source>
        <dbReference type="ARBA" id="ARBA00004123"/>
    </source>
</evidence>
<keyword evidence="8" id="KW-1185">Reference proteome</keyword>
<keyword evidence="2" id="KW-0805">Transcription regulation</keyword>
<dbReference type="PANTHER" id="PTHR13935:SF46">
    <property type="entry name" value="TRANSCRIPTION FACTOR BHLH167-RELATED"/>
    <property type="match status" value="1"/>
</dbReference>
<comment type="subcellular location">
    <subcellularLocation>
        <location evidence="1">Nucleus</location>
    </subcellularLocation>
</comment>
<dbReference type="FunFam" id="4.10.280.10:FF:000146">
    <property type="entry name" value="Transcription factor bHLH162"/>
    <property type="match status" value="1"/>
</dbReference>
<evidence type="ECO:0000256" key="4">
    <source>
        <dbReference type="ARBA" id="ARBA00023242"/>
    </source>
</evidence>
<dbReference type="SMART" id="SM00353">
    <property type="entry name" value="HLH"/>
    <property type="match status" value="1"/>
</dbReference>
<dbReference type="Gene3D" id="4.10.280.10">
    <property type="entry name" value="Helix-loop-helix DNA-binding domain"/>
    <property type="match status" value="1"/>
</dbReference>
<dbReference type="GO" id="GO:0000981">
    <property type="term" value="F:DNA-binding transcription factor activity, RNA polymerase II-specific"/>
    <property type="evidence" value="ECO:0007669"/>
    <property type="project" value="TreeGrafter"/>
</dbReference>
<gene>
    <name evidence="7" type="ORF">F0562_024795</name>
</gene>
<evidence type="ECO:0000256" key="3">
    <source>
        <dbReference type="ARBA" id="ARBA00023163"/>
    </source>
</evidence>
<dbReference type="InterPro" id="IPR036638">
    <property type="entry name" value="HLH_DNA-bd_sf"/>
</dbReference>
<dbReference type="GO" id="GO:0000977">
    <property type="term" value="F:RNA polymerase II transcription regulatory region sequence-specific DNA binding"/>
    <property type="evidence" value="ECO:0007669"/>
    <property type="project" value="TreeGrafter"/>
</dbReference>
<evidence type="ECO:0000313" key="8">
    <source>
        <dbReference type="Proteomes" id="UP000325577"/>
    </source>
</evidence>
<dbReference type="InterPro" id="IPR011598">
    <property type="entry name" value="bHLH_dom"/>
</dbReference>
<evidence type="ECO:0000259" key="6">
    <source>
        <dbReference type="PROSITE" id="PS50888"/>
    </source>
</evidence>
<evidence type="ECO:0000313" key="7">
    <source>
        <dbReference type="EMBL" id="KAA8540832.1"/>
    </source>
</evidence>
<feature type="domain" description="BHLH" evidence="6">
    <location>
        <begin position="8"/>
        <end position="63"/>
    </location>
</feature>
<dbReference type="GO" id="GO:0046983">
    <property type="term" value="F:protein dimerization activity"/>
    <property type="evidence" value="ECO:0007669"/>
    <property type="project" value="InterPro"/>
</dbReference>
<dbReference type="InterPro" id="IPR015660">
    <property type="entry name" value="MASH1/Ascl1a-like"/>
</dbReference>
<sequence length="189" mass="21563">MTKNNSSLEKPDRKTVERNRRIHMKGLCFKLTSLIPPHHFKPSKDLLSQQDQLNQAASYIKQLKEKIEELKVRKEVAIRNINGTSNNIIDPTMTGLRLPLVELRDLGSSVEVLLISGLKKNFMLYEIISVLEEEGAEVVSASFSTVGDQVFHTLHAQVKVSRVGVDTSSIYQRLQELIYFDYEVSFNQM</sequence>
<proteinExistence type="predicted"/>
<dbReference type="PROSITE" id="PS50888">
    <property type="entry name" value="BHLH"/>
    <property type="match status" value="1"/>
</dbReference>
<dbReference type="EMBL" id="CM018036">
    <property type="protein sequence ID" value="KAA8540832.1"/>
    <property type="molecule type" value="Genomic_DNA"/>
</dbReference>
<name>A0A5J5BG63_9ASTE</name>
<dbReference type="PANTHER" id="PTHR13935">
    <property type="entry name" value="ACHAETE-SCUTE TRANSCRIPTION FACTOR-RELATED"/>
    <property type="match status" value="1"/>
</dbReference>
<evidence type="ECO:0000256" key="5">
    <source>
        <dbReference type="SAM" id="Coils"/>
    </source>
</evidence>
<dbReference type="OrthoDB" id="1870484at2759"/>
<reference evidence="7 8" key="1">
    <citation type="submission" date="2019-09" db="EMBL/GenBank/DDBJ databases">
        <title>A chromosome-level genome assembly of the Chinese tupelo Nyssa sinensis.</title>
        <authorList>
            <person name="Yang X."/>
            <person name="Kang M."/>
            <person name="Yang Y."/>
            <person name="Xiong H."/>
            <person name="Wang M."/>
            <person name="Zhang Z."/>
            <person name="Wang Z."/>
            <person name="Wu H."/>
            <person name="Ma T."/>
            <person name="Liu J."/>
            <person name="Xi Z."/>
        </authorList>
    </citation>
    <scope>NUCLEOTIDE SEQUENCE [LARGE SCALE GENOMIC DNA]</scope>
    <source>
        <strain evidence="7">J267</strain>
        <tissue evidence="7">Leaf</tissue>
    </source>
</reference>
<organism evidence="7 8">
    <name type="scientific">Nyssa sinensis</name>
    <dbReference type="NCBI Taxonomy" id="561372"/>
    <lineage>
        <taxon>Eukaryota</taxon>
        <taxon>Viridiplantae</taxon>
        <taxon>Streptophyta</taxon>
        <taxon>Embryophyta</taxon>
        <taxon>Tracheophyta</taxon>
        <taxon>Spermatophyta</taxon>
        <taxon>Magnoliopsida</taxon>
        <taxon>eudicotyledons</taxon>
        <taxon>Gunneridae</taxon>
        <taxon>Pentapetalae</taxon>
        <taxon>asterids</taxon>
        <taxon>Cornales</taxon>
        <taxon>Nyssaceae</taxon>
        <taxon>Nyssa</taxon>
    </lineage>
</organism>
<accession>A0A5J5BG63</accession>
<dbReference type="Proteomes" id="UP000325577">
    <property type="component" value="Linkage Group LG13"/>
</dbReference>
<feature type="coiled-coil region" evidence="5">
    <location>
        <begin position="46"/>
        <end position="87"/>
    </location>
</feature>
<dbReference type="GO" id="GO:0090575">
    <property type="term" value="C:RNA polymerase II transcription regulator complex"/>
    <property type="evidence" value="ECO:0007669"/>
    <property type="project" value="TreeGrafter"/>
</dbReference>
<dbReference type="Pfam" id="PF00010">
    <property type="entry name" value="HLH"/>
    <property type="match status" value="1"/>
</dbReference>
<dbReference type="AlphaFoldDB" id="A0A5J5BG63"/>
<keyword evidence="4" id="KW-0539">Nucleus</keyword>
<evidence type="ECO:0000256" key="2">
    <source>
        <dbReference type="ARBA" id="ARBA00023015"/>
    </source>
</evidence>
<protein>
    <recommendedName>
        <fullName evidence="6">BHLH domain-containing protein</fullName>
    </recommendedName>
</protein>